<dbReference type="PANTHER" id="PTHR11717:SF31">
    <property type="entry name" value="LOW MOLECULAR WEIGHT PROTEIN-TYROSINE-PHOSPHATASE ETP-RELATED"/>
    <property type="match status" value="1"/>
</dbReference>
<evidence type="ECO:0000256" key="5">
    <source>
        <dbReference type="ARBA" id="ARBA00051722"/>
    </source>
</evidence>
<dbReference type="RefSeq" id="WP_071703898.1">
    <property type="nucleotide sequence ID" value="NZ_BIKP01000017.1"/>
</dbReference>
<dbReference type="Gene3D" id="3.40.50.2300">
    <property type="match status" value="1"/>
</dbReference>
<organism evidence="8">
    <name type="scientific">Klebsiella pneumoniae</name>
    <dbReference type="NCBI Taxonomy" id="573"/>
    <lineage>
        <taxon>Bacteria</taxon>
        <taxon>Pseudomonadati</taxon>
        <taxon>Pseudomonadota</taxon>
        <taxon>Gammaproteobacteria</taxon>
        <taxon>Enterobacterales</taxon>
        <taxon>Enterobacteriaceae</taxon>
        <taxon>Klebsiella/Raoultella group</taxon>
        <taxon>Klebsiella</taxon>
        <taxon>Klebsiella pneumoniae complex</taxon>
    </lineage>
</organism>
<dbReference type="PRINTS" id="PR00719">
    <property type="entry name" value="LMWPTPASE"/>
</dbReference>
<dbReference type="PANTHER" id="PTHR11717">
    <property type="entry name" value="LOW MOLECULAR WEIGHT PROTEIN TYROSINE PHOSPHATASE"/>
    <property type="match status" value="1"/>
</dbReference>
<dbReference type="SUPFAM" id="SSF52788">
    <property type="entry name" value="Phosphotyrosine protein phosphatases I"/>
    <property type="match status" value="1"/>
</dbReference>
<evidence type="ECO:0000256" key="1">
    <source>
        <dbReference type="ARBA" id="ARBA00011063"/>
    </source>
</evidence>
<dbReference type="EC" id="3.1.3.48" evidence="2"/>
<gene>
    <name evidence="8" type="primary">wzb</name>
</gene>
<dbReference type="FunFam" id="3.40.50.2300:FF:000041">
    <property type="entry name" value="Low molecular weight protein-tyrosine-phosphatase"/>
    <property type="match status" value="1"/>
</dbReference>
<dbReference type="InterPro" id="IPR017867">
    <property type="entry name" value="Tyr_phospatase_low_mol_wt"/>
</dbReference>
<dbReference type="InterPro" id="IPR050438">
    <property type="entry name" value="LMW_PTPase"/>
</dbReference>
<evidence type="ECO:0000256" key="3">
    <source>
        <dbReference type="ARBA" id="ARBA00022801"/>
    </source>
</evidence>
<keyword evidence="3 8" id="KW-0378">Hydrolase</keyword>
<evidence type="ECO:0000256" key="2">
    <source>
        <dbReference type="ARBA" id="ARBA00013064"/>
    </source>
</evidence>
<reference evidence="8" key="2">
    <citation type="submission" date="2016-06" db="EMBL/GenBank/DDBJ databases">
        <title>Towards a vaccine: An investigation of Klebsiella pneumoniae surface antigens.</title>
        <authorList>
            <person name="Follador R."/>
            <person name="Heinz E."/>
            <person name="Wyres K.L."/>
            <person name="Ellington M.J."/>
            <person name="Kowarik M."/>
            <person name="Holt K.E."/>
            <person name="Thomson N.R."/>
        </authorList>
    </citation>
    <scope>NUCLEOTIDE SEQUENCE</scope>
    <source>
        <strain evidence="8">426</strain>
    </source>
</reference>
<sequence length="144" mass="16175">MFNSILIVCTGNICRSPIGERLFQHYLDSKKIDSAGVGALVGHAADEMASTVSKNHGLSLDGHKGKQFDSDLARQYDLILVMEKHHIEKVSSISPEARGKTFLLGHWLNKVEIPDPYKQSQEAFEFVYDLIEQSCLSWIKKIDV</sequence>
<dbReference type="AlphaFoldDB" id="A0A193SGJ1"/>
<proteinExistence type="inferred from homology"/>
<evidence type="ECO:0000259" key="7">
    <source>
        <dbReference type="SMART" id="SM00226"/>
    </source>
</evidence>
<accession>A0A193SGJ1</accession>
<comment type="similarity">
    <text evidence="1">Belongs to the low molecular weight phosphotyrosine protein phosphatase family.</text>
</comment>
<name>A0A193SGJ1_KLEPN</name>
<evidence type="ECO:0000256" key="6">
    <source>
        <dbReference type="PIRSR" id="PIRSR617867-1"/>
    </source>
</evidence>
<dbReference type="CDD" id="cd16343">
    <property type="entry name" value="LMWPTP"/>
    <property type="match status" value="1"/>
</dbReference>
<feature type="domain" description="Phosphotyrosine protein phosphatase I" evidence="7">
    <location>
        <begin position="3"/>
        <end position="141"/>
    </location>
</feature>
<feature type="active site" evidence="6">
    <location>
        <position position="15"/>
    </location>
</feature>
<dbReference type="Pfam" id="PF01451">
    <property type="entry name" value="LMWPc"/>
    <property type="match status" value="1"/>
</dbReference>
<evidence type="ECO:0000313" key="8">
    <source>
        <dbReference type="EMBL" id="CZQ24939.1"/>
    </source>
</evidence>
<dbReference type="EMBL" id="LT174580">
    <property type="protein sequence ID" value="CZQ24939.1"/>
    <property type="molecule type" value="Genomic_DNA"/>
</dbReference>
<reference evidence="8" key="1">
    <citation type="submission" date="2016-02" db="EMBL/GenBank/DDBJ databases">
        <authorList>
            <person name="Wen L."/>
            <person name="He K."/>
            <person name="Yang H."/>
        </authorList>
    </citation>
    <scope>NUCLEOTIDE SEQUENCE</scope>
    <source>
        <strain evidence="8">426</strain>
    </source>
</reference>
<comment type="catalytic activity">
    <reaction evidence="5">
        <text>O-phospho-L-tyrosyl-[protein] + H2O = L-tyrosyl-[protein] + phosphate</text>
        <dbReference type="Rhea" id="RHEA:10684"/>
        <dbReference type="Rhea" id="RHEA-COMP:10136"/>
        <dbReference type="Rhea" id="RHEA-COMP:20101"/>
        <dbReference type="ChEBI" id="CHEBI:15377"/>
        <dbReference type="ChEBI" id="CHEBI:43474"/>
        <dbReference type="ChEBI" id="CHEBI:46858"/>
        <dbReference type="ChEBI" id="CHEBI:61978"/>
        <dbReference type="EC" id="3.1.3.48"/>
    </reaction>
</comment>
<dbReference type="InterPro" id="IPR036196">
    <property type="entry name" value="Ptyr_pPase_sf"/>
</dbReference>
<keyword evidence="4" id="KW-0904">Protein phosphatase</keyword>
<dbReference type="SMART" id="SM00226">
    <property type="entry name" value="LMWPc"/>
    <property type="match status" value="1"/>
</dbReference>
<feature type="active site" description="Nucleophile" evidence="6">
    <location>
        <position position="9"/>
    </location>
</feature>
<evidence type="ECO:0000256" key="4">
    <source>
        <dbReference type="ARBA" id="ARBA00022912"/>
    </source>
</evidence>
<protein>
    <recommendedName>
        <fullName evidence="2">protein-tyrosine-phosphatase</fullName>
        <ecNumber evidence="2">3.1.3.48</ecNumber>
    </recommendedName>
</protein>
<feature type="active site" description="Proton donor" evidence="6">
    <location>
        <position position="115"/>
    </location>
</feature>
<dbReference type="InterPro" id="IPR023485">
    <property type="entry name" value="Ptyr_pPase"/>
</dbReference>
<dbReference type="GO" id="GO:0004725">
    <property type="term" value="F:protein tyrosine phosphatase activity"/>
    <property type="evidence" value="ECO:0007669"/>
    <property type="project" value="UniProtKB-EC"/>
</dbReference>